<sequence>MALLEHTPDVGTLRRLRSRQEIDRLDYFRALRLVARTMRQTDLARQLGIAQPSVSQALQRAETVPDVRPGFSGATPYEIAQRYSAGELTRDQLVDELARWEYRPSASGDGYDWSTYEPGEWQETVVRALRDGLIDGEAYELALQKWESAGK</sequence>
<protein>
    <submittedName>
        <fullName evidence="1">Uncharacterized protein</fullName>
    </submittedName>
</protein>
<gene>
    <name evidence="1" type="ORF">CGE01nite_20820</name>
</gene>
<dbReference type="Proteomes" id="UP000320461">
    <property type="component" value="Unassembled WGS sequence"/>
</dbReference>
<proteinExistence type="predicted"/>
<reference evidence="1 2" key="1">
    <citation type="submission" date="2019-06" db="EMBL/GenBank/DDBJ databases">
        <title>Whole genome shotgun sequence of Cellulomonas gelida NBRC 3748.</title>
        <authorList>
            <person name="Hosoyama A."/>
            <person name="Uohara A."/>
            <person name="Ohji S."/>
            <person name="Ichikawa N."/>
        </authorList>
    </citation>
    <scope>NUCLEOTIDE SEQUENCE [LARGE SCALE GENOMIC DNA]</scope>
    <source>
        <strain evidence="1 2">NBRC 3748</strain>
    </source>
</reference>
<evidence type="ECO:0000313" key="2">
    <source>
        <dbReference type="Proteomes" id="UP000320461"/>
    </source>
</evidence>
<comment type="caution">
    <text evidence="1">The sequence shown here is derived from an EMBL/GenBank/DDBJ whole genome shotgun (WGS) entry which is preliminary data.</text>
</comment>
<accession>A0A4Y3KK89</accession>
<dbReference type="OrthoDB" id="4458215at2"/>
<dbReference type="EMBL" id="BJLQ01000021">
    <property type="protein sequence ID" value="GEA84831.1"/>
    <property type="molecule type" value="Genomic_DNA"/>
</dbReference>
<dbReference type="RefSeq" id="WP_141370756.1">
    <property type="nucleotide sequence ID" value="NZ_BJLQ01000021.1"/>
</dbReference>
<keyword evidence="2" id="KW-1185">Reference proteome</keyword>
<name>A0A4Y3KK89_9CELL</name>
<organism evidence="1 2">
    <name type="scientific">Cellulomonas gelida</name>
    <dbReference type="NCBI Taxonomy" id="1712"/>
    <lineage>
        <taxon>Bacteria</taxon>
        <taxon>Bacillati</taxon>
        <taxon>Actinomycetota</taxon>
        <taxon>Actinomycetes</taxon>
        <taxon>Micrococcales</taxon>
        <taxon>Cellulomonadaceae</taxon>
        <taxon>Cellulomonas</taxon>
    </lineage>
</organism>
<dbReference type="AlphaFoldDB" id="A0A4Y3KK89"/>
<evidence type="ECO:0000313" key="1">
    <source>
        <dbReference type="EMBL" id="GEA84831.1"/>
    </source>
</evidence>